<dbReference type="Proteomes" id="UP001213646">
    <property type="component" value="Unassembled WGS sequence"/>
</dbReference>
<comment type="caution">
    <text evidence="1">The sequence shown here is derived from an EMBL/GenBank/DDBJ whole genome shotgun (WGS) entry which is preliminary data.</text>
</comment>
<sequence>MKKEYDKAIVSCRRIVCNPCALDEYEVTITPHGASELIEYTYGGPFESDEAICGRVYRQWLKENKF</sequence>
<organism evidence="1 2">
    <name type="scientific">Parabacteroides johnsonii</name>
    <dbReference type="NCBI Taxonomy" id="387661"/>
    <lineage>
        <taxon>Bacteria</taxon>
        <taxon>Pseudomonadati</taxon>
        <taxon>Bacteroidota</taxon>
        <taxon>Bacteroidia</taxon>
        <taxon>Bacteroidales</taxon>
        <taxon>Tannerellaceae</taxon>
        <taxon>Parabacteroides</taxon>
    </lineage>
</organism>
<reference evidence="1" key="1">
    <citation type="submission" date="2023-01" db="EMBL/GenBank/DDBJ databases">
        <title>Exploring GABA producing Bacteroides strains toward improving mental health.</title>
        <authorList>
            <person name="Yousuf B."/>
            <person name="Bouhlel N.E."/>
            <person name="Mottawea W."/>
            <person name="Hammami R."/>
        </authorList>
    </citation>
    <scope>NUCLEOTIDE SEQUENCE</scope>
    <source>
        <strain evidence="1">UO.H1047</strain>
    </source>
</reference>
<evidence type="ECO:0000313" key="1">
    <source>
        <dbReference type="EMBL" id="MDC7147988.1"/>
    </source>
</evidence>
<evidence type="ECO:0000313" key="2">
    <source>
        <dbReference type="Proteomes" id="UP001213646"/>
    </source>
</evidence>
<dbReference type="AlphaFoldDB" id="A0AAW6I3S9"/>
<name>A0AAW6I3S9_9BACT</name>
<accession>A0AAW6I3S9</accession>
<protein>
    <submittedName>
        <fullName evidence="1">Uncharacterized protein</fullName>
    </submittedName>
</protein>
<dbReference type="EMBL" id="JAQPYX010000007">
    <property type="protein sequence ID" value="MDC7147988.1"/>
    <property type="molecule type" value="Genomic_DNA"/>
</dbReference>
<dbReference type="RefSeq" id="WP_195485133.1">
    <property type="nucleotide sequence ID" value="NZ_CAOJXY010000004.1"/>
</dbReference>
<gene>
    <name evidence="1" type="ORF">PQG89_00890</name>
</gene>
<proteinExistence type="predicted"/>